<organism evidence="2 3">
    <name type="scientific">Flavobacterium silvaticum</name>
    <dbReference type="NCBI Taxonomy" id="1852020"/>
    <lineage>
        <taxon>Bacteria</taxon>
        <taxon>Pseudomonadati</taxon>
        <taxon>Bacteroidota</taxon>
        <taxon>Flavobacteriia</taxon>
        <taxon>Flavobacteriales</taxon>
        <taxon>Flavobacteriaceae</taxon>
        <taxon>Flavobacterium</taxon>
    </lineage>
</organism>
<name>A0A972FU81_9FLAO</name>
<comment type="caution">
    <text evidence="2">The sequence shown here is derived from an EMBL/GenBank/DDBJ whole genome shotgun (WGS) entry which is preliminary data.</text>
</comment>
<dbReference type="Proteomes" id="UP000712080">
    <property type="component" value="Unassembled WGS sequence"/>
</dbReference>
<evidence type="ECO:0000313" key="2">
    <source>
        <dbReference type="EMBL" id="NMH28598.1"/>
    </source>
</evidence>
<reference evidence="2" key="1">
    <citation type="submission" date="2020-02" db="EMBL/GenBank/DDBJ databases">
        <title>Flavobacterium sp. genome.</title>
        <authorList>
            <person name="Jung H.S."/>
            <person name="Baek J.H."/>
            <person name="Jeon C.O."/>
        </authorList>
    </citation>
    <scope>NUCLEOTIDE SEQUENCE</scope>
    <source>
        <strain evidence="2">SE-s28</strain>
    </source>
</reference>
<dbReference type="EMBL" id="JAAMPU010000106">
    <property type="protein sequence ID" value="NMH28598.1"/>
    <property type="molecule type" value="Genomic_DNA"/>
</dbReference>
<keyword evidence="1" id="KW-1133">Transmembrane helix</keyword>
<feature type="transmembrane region" description="Helical" evidence="1">
    <location>
        <begin position="7"/>
        <end position="28"/>
    </location>
</feature>
<feature type="transmembrane region" description="Helical" evidence="1">
    <location>
        <begin position="153"/>
        <end position="174"/>
    </location>
</feature>
<proteinExistence type="predicted"/>
<feature type="transmembrane region" description="Helical" evidence="1">
    <location>
        <begin position="104"/>
        <end position="123"/>
    </location>
</feature>
<keyword evidence="1" id="KW-0812">Transmembrane</keyword>
<keyword evidence="3" id="KW-1185">Reference proteome</keyword>
<gene>
    <name evidence="2" type="ORF">G6047_11195</name>
</gene>
<dbReference type="RefSeq" id="WP_169527705.1">
    <property type="nucleotide sequence ID" value="NZ_JAAMPU010000106.1"/>
</dbReference>
<dbReference type="AlphaFoldDB" id="A0A972FU81"/>
<feature type="transmembrane region" description="Helical" evidence="1">
    <location>
        <begin position="40"/>
        <end position="60"/>
    </location>
</feature>
<accession>A0A972FU81</accession>
<evidence type="ECO:0000256" key="1">
    <source>
        <dbReference type="SAM" id="Phobius"/>
    </source>
</evidence>
<evidence type="ECO:0000313" key="3">
    <source>
        <dbReference type="Proteomes" id="UP000712080"/>
    </source>
</evidence>
<sequence>MGKIFSFFSYVFHPVFAPVYGVLLFLYIDVNRFGTDQKLLILAQTAIVTLAIPLIFFFLLRLLGKADSLMLPEVSQRRLPLTFQILMFYILIERSFTITAIPELHYFFMAGMISTCLALCCSLFNFRISLHMLGISGLLVFGFGLALHNESNMAFLIAGLSIINGLTATSRLILEAHDFKELIAGFLIGLVPQVLLLPMWI</sequence>
<protein>
    <submittedName>
        <fullName evidence="2">Uncharacterized protein</fullName>
    </submittedName>
</protein>
<keyword evidence="1" id="KW-0472">Membrane</keyword>
<feature type="transmembrane region" description="Helical" evidence="1">
    <location>
        <begin position="181"/>
        <end position="200"/>
    </location>
</feature>
<feature type="transmembrane region" description="Helical" evidence="1">
    <location>
        <begin position="130"/>
        <end position="147"/>
    </location>
</feature>